<keyword evidence="2" id="KW-1185">Reference proteome</keyword>
<dbReference type="Proteomes" id="UP000557392">
    <property type="component" value="Unassembled WGS sequence"/>
</dbReference>
<accession>A0A7W6JSR6</accession>
<sequence>MTEQLIDAMVSLTHIMEEESEQLAKAPYFPEMPEIAQVKLRLTGRIEAEVARMKREAPDDWAERLAPEAREQLAEASRCLRDASSVNAQILKRQIELSTDMMGAIAAEAQRLTGTRNTVYGACGGLAASEAPAPISINARL</sequence>
<dbReference type="RefSeq" id="WP_183998002.1">
    <property type="nucleotide sequence ID" value="NZ_JACIEH010000002.1"/>
</dbReference>
<comment type="caution">
    <text evidence="1">The sequence shown here is derived from an EMBL/GenBank/DDBJ whole genome shotgun (WGS) entry which is preliminary data.</text>
</comment>
<proteinExistence type="predicted"/>
<organism evidence="1 2">
    <name type="scientific">Sphingomonas kyeonggiensis</name>
    <dbReference type="NCBI Taxonomy" id="1268553"/>
    <lineage>
        <taxon>Bacteria</taxon>
        <taxon>Pseudomonadati</taxon>
        <taxon>Pseudomonadota</taxon>
        <taxon>Alphaproteobacteria</taxon>
        <taxon>Sphingomonadales</taxon>
        <taxon>Sphingomonadaceae</taxon>
        <taxon>Sphingomonas</taxon>
    </lineage>
</organism>
<protein>
    <recommendedName>
        <fullName evidence="3">Flagellar protein FlgN</fullName>
    </recommendedName>
</protein>
<name>A0A7W6JSR6_9SPHN</name>
<gene>
    <name evidence="1" type="ORF">GGR46_002440</name>
</gene>
<dbReference type="EMBL" id="JACIEH010000002">
    <property type="protein sequence ID" value="MBB4098876.1"/>
    <property type="molecule type" value="Genomic_DNA"/>
</dbReference>
<evidence type="ECO:0008006" key="3">
    <source>
        <dbReference type="Google" id="ProtNLM"/>
    </source>
</evidence>
<dbReference type="AlphaFoldDB" id="A0A7W6JSR6"/>
<evidence type="ECO:0000313" key="2">
    <source>
        <dbReference type="Proteomes" id="UP000557392"/>
    </source>
</evidence>
<reference evidence="1 2" key="1">
    <citation type="submission" date="2020-08" db="EMBL/GenBank/DDBJ databases">
        <title>Genomic Encyclopedia of Type Strains, Phase IV (KMG-IV): sequencing the most valuable type-strain genomes for metagenomic binning, comparative biology and taxonomic classification.</title>
        <authorList>
            <person name="Goeker M."/>
        </authorList>
    </citation>
    <scope>NUCLEOTIDE SEQUENCE [LARGE SCALE GENOMIC DNA]</scope>
    <source>
        <strain evidence="1 2">DSM 101806</strain>
    </source>
</reference>
<evidence type="ECO:0000313" key="1">
    <source>
        <dbReference type="EMBL" id="MBB4098876.1"/>
    </source>
</evidence>